<evidence type="ECO:0000256" key="1">
    <source>
        <dbReference type="SAM" id="MobiDB-lite"/>
    </source>
</evidence>
<sequence>MHNVKPPVLAASVGRLRSSCPRVENARRSGHLRPPAWPPGVARFRRPAPTCAVRYRPALRRPARPPGTARRGGQSGVATVRWPGADMMRRRLRSSSCTRCRSPPRHGVAVMRLVRWCRSAASRPGIQRVPSVPSYPTDAGKIWMPVCVKGHTAFIFIPIGDGPVIEYEKLRWKLENDQSQNIGVASVAEGSDL</sequence>
<protein>
    <submittedName>
        <fullName evidence="2">Uncharacterized protein</fullName>
    </submittedName>
</protein>
<proteinExistence type="predicted"/>
<evidence type="ECO:0000313" key="2">
    <source>
        <dbReference type="EMBL" id="WVZ75326.1"/>
    </source>
</evidence>
<keyword evidence="3" id="KW-1185">Reference proteome</keyword>
<evidence type="ECO:0000313" key="3">
    <source>
        <dbReference type="Proteomes" id="UP001341281"/>
    </source>
</evidence>
<reference evidence="2 3" key="1">
    <citation type="submission" date="2024-02" db="EMBL/GenBank/DDBJ databases">
        <title>High-quality chromosome-scale genome assembly of Pensacola bahiagrass (Paspalum notatum Flugge var. saurae).</title>
        <authorList>
            <person name="Vega J.M."/>
            <person name="Podio M."/>
            <person name="Orjuela J."/>
            <person name="Siena L.A."/>
            <person name="Pessino S.C."/>
            <person name="Combes M.C."/>
            <person name="Mariac C."/>
            <person name="Albertini E."/>
            <person name="Pupilli F."/>
            <person name="Ortiz J.P.A."/>
            <person name="Leblanc O."/>
        </authorList>
    </citation>
    <scope>NUCLEOTIDE SEQUENCE [LARGE SCALE GENOMIC DNA]</scope>
    <source>
        <strain evidence="2">R1</strain>
        <tissue evidence="2">Leaf</tissue>
    </source>
</reference>
<dbReference type="Proteomes" id="UP001341281">
    <property type="component" value="Chromosome 05"/>
</dbReference>
<feature type="region of interest" description="Disordered" evidence="1">
    <location>
        <begin position="59"/>
        <end position="78"/>
    </location>
</feature>
<gene>
    <name evidence="2" type="ORF">U9M48_023393</name>
</gene>
<dbReference type="EMBL" id="CP144749">
    <property type="protein sequence ID" value="WVZ75326.1"/>
    <property type="molecule type" value="Genomic_DNA"/>
</dbReference>
<dbReference type="AlphaFoldDB" id="A0AAQ3WVY2"/>
<accession>A0AAQ3WVY2</accession>
<name>A0AAQ3WVY2_PASNO</name>
<organism evidence="2 3">
    <name type="scientific">Paspalum notatum var. saurae</name>
    <dbReference type="NCBI Taxonomy" id="547442"/>
    <lineage>
        <taxon>Eukaryota</taxon>
        <taxon>Viridiplantae</taxon>
        <taxon>Streptophyta</taxon>
        <taxon>Embryophyta</taxon>
        <taxon>Tracheophyta</taxon>
        <taxon>Spermatophyta</taxon>
        <taxon>Magnoliopsida</taxon>
        <taxon>Liliopsida</taxon>
        <taxon>Poales</taxon>
        <taxon>Poaceae</taxon>
        <taxon>PACMAD clade</taxon>
        <taxon>Panicoideae</taxon>
        <taxon>Andropogonodae</taxon>
        <taxon>Paspaleae</taxon>
        <taxon>Paspalinae</taxon>
        <taxon>Paspalum</taxon>
    </lineage>
</organism>